<keyword evidence="7" id="KW-1185">Reference proteome</keyword>
<sequence>MLGNSSGLAAVVFWLSLAGWMAAETFIFVQGRSVSAEGSDQDRGSVWPLLAAVYGSVALALAVAIPLHALRLPGAAVWFWLGIVVLWAGIGFRMWAVRTLGSFFQPVVTIQTEHRLVTSGPYRLVRHPSYTGALLTTLGVGLATANPVCVVLVVVIPVLGYLPRIAVEEQALAGALGAEYAEYQRVSARLVPGVW</sequence>
<evidence type="ECO:0000313" key="7">
    <source>
        <dbReference type="Proteomes" id="UP000279275"/>
    </source>
</evidence>
<dbReference type="Pfam" id="PF04140">
    <property type="entry name" value="ICMT"/>
    <property type="match status" value="1"/>
</dbReference>
<comment type="subcellular location">
    <subcellularLocation>
        <location evidence="1">Membrane</location>
        <topology evidence="1">Multi-pass membrane protein</topology>
    </subcellularLocation>
</comment>
<dbReference type="OrthoDB" id="9789029at2"/>
<dbReference type="EMBL" id="RFFH01000014">
    <property type="protein sequence ID" value="RMI29437.1"/>
    <property type="molecule type" value="Genomic_DNA"/>
</dbReference>
<dbReference type="Proteomes" id="UP000279275">
    <property type="component" value="Unassembled WGS sequence"/>
</dbReference>
<dbReference type="InterPro" id="IPR007269">
    <property type="entry name" value="ICMT_MeTrfase"/>
</dbReference>
<protein>
    <submittedName>
        <fullName evidence="6">Isoprenylcysteine carboxylmethyltransferase family protein</fullName>
    </submittedName>
</protein>
<dbReference type="GO" id="GO:0032259">
    <property type="term" value="P:methylation"/>
    <property type="evidence" value="ECO:0007669"/>
    <property type="project" value="UniProtKB-KW"/>
</dbReference>
<dbReference type="InterPro" id="IPR052527">
    <property type="entry name" value="Metal_cation-efflux_comp"/>
</dbReference>
<feature type="transmembrane region" description="Helical" evidence="5">
    <location>
        <begin position="133"/>
        <end position="162"/>
    </location>
</feature>
<comment type="caution">
    <text evidence="6">The sequence shown here is derived from an EMBL/GenBank/DDBJ whole genome shotgun (WGS) entry which is preliminary data.</text>
</comment>
<evidence type="ECO:0000256" key="4">
    <source>
        <dbReference type="ARBA" id="ARBA00023136"/>
    </source>
</evidence>
<dbReference type="AlphaFoldDB" id="A0A3M2KUW9"/>
<evidence type="ECO:0000313" key="6">
    <source>
        <dbReference type="EMBL" id="RMI29437.1"/>
    </source>
</evidence>
<organism evidence="6 7">
    <name type="scientific">Nocardia stercoris</name>
    <dbReference type="NCBI Taxonomy" id="2483361"/>
    <lineage>
        <taxon>Bacteria</taxon>
        <taxon>Bacillati</taxon>
        <taxon>Actinomycetota</taxon>
        <taxon>Actinomycetes</taxon>
        <taxon>Mycobacteriales</taxon>
        <taxon>Nocardiaceae</taxon>
        <taxon>Nocardia</taxon>
    </lineage>
</organism>
<dbReference type="PANTHER" id="PTHR43847">
    <property type="entry name" value="BLL3993 PROTEIN"/>
    <property type="match status" value="1"/>
</dbReference>
<proteinExistence type="predicted"/>
<evidence type="ECO:0000256" key="2">
    <source>
        <dbReference type="ARBA" id="ARBA00022692"/>
    </source>
</evidence>
<keyword evidence="2 5" id="KW-0812">Transmembrane</keyword>
<evidence type="ECO:0000256" key="5">
    <source>
        <dbReference type="SAM" id="Phobius"/>
    </source>
</evidence>
<feature type="transmembrane region" description="Helical" evidence="5">
    <location>
        <begin position="77"/>
        <end position="96"/>
    </location>
</feature>
<dbReference type="RefSeq" id="WP_122190670.1">
    <property type="nucleotide sequence ID" value="NZ_RFFH01000014.1"/>
</dbReference>
<keyword evidence="3 5" id="KW-1133">Transmembrane helix</keyword>
<dbReference type="PANTHER" id="PTHR43847:SF1">
    <property type="entry name" value="BLL3993 PROTEIN"/>
    <property type="match status" value="1"/>
</dbReference>
<dbReference type="GO" id="GO:0016020">
    <property type="term" value="C:membrane"/>
    <property type="evidence" value="ECO:0007669"/>
    <property type="project" value="UniProtKB-SubCell"/>
</dbReference>
<reference evidence="6 7" key="1">
    <citation type="submission" date="2018-10" db="EMBL/GenBank/DDBJ databases">
        <title>Isolation from cow dung.</title>
        <authorList>
            <person name="Ling L."/>
        </authorList>
    </citation>
    <scope>NUCLEOTIDE SEQUENCE [LARGE SCALE GENOMIC DNA]</scope>
    <source>
        <strain evidence="6 7">NEAU-LL90</strain>
    </source>
</reference>
<keyword evidence="6" id="KW-0489">Methyltransferase</keyword>
<keyword evidence="6" id="KW-0808">Transferase</keyword>
<gene>
    <name evidence="6" type="ORF">EBN03_25475</name>
</gene>
<name>A0A3M2KUW9_9NOCA</name>
<dbReference type="Gene3D" id="1.20.120.1630">
    <property type="match status" value="1"/>
</dbReference>
<feature type="transmembrane region" description="Helical" evidence="5">
    <location>
        <begin position="46"/>
        <end position="65"/>
    </location>
</feature>
<evidence type="ECO:0000256" key="1">
    <source>
        <dbReference type="ARBA" id="ARBA00004141"/>
    </source>
</evidence>
<accession>A0A3M2KUW9</accession>
<keyword evidence="4 5" id="KW-0472">Membrane</keyword>
<evidence type="ECO:0000256" key="3">
    <source>
        <dbReference type="ARBA" id="ARBA00022989"/>
    </source>
</evidence>
<dbReference type="GO" id="GO:0004671">
    <property type="term" value="F:protein C-terminal S-isoprenylcysteine carboxyl O-methyltransferase activity"/>
    <property type="evidence" value="ECO:0007669"/>
    <property type="project" value="InterPro"/>
</dbReference>